<evidence type="ECO:0000313" key="4">
    <source>
        <dbReference type="EMBL" id="GCF09148.1"/>
    </source>
</evidence>
<dbReference type="Proteomes" id="UP000322530">
    <property type="component" value="Unassembled WGS sequence"/>
</dbReference>
<proteinExistence type="predicted"/>
<protein>
    <recommendedName>
        <fullName evidence="3">NFACT RNA-binding domain-containing protein</fullName>
    </recommendedName>
</protein>
<dbReference type="GO" id="GO:0000049">
    <property type="term" value="F:tRNA binding"/>
    <property type="evidence" value="ECO:0007669"/>
    <property type="project" value="TreeGrafter"/>
</dbReference>
<dbReference type="Gene3D" id="2.30.310.10">
    <property type="entry name" value="ibrinogen binding protein from staphylococcus aureus domain"/>
    <property type="match status" value="1"/>
</dbReference>
<dbReference type="OrthoDB" id="9766163at2"/>
<keyword evidence="5" id="KW-1185">Reference proteome</keyword>
<feature type="coiled-coil region" evidence="1">
    <location>
        <begin position="364"/>
        <end position="391"/>
    </location>
</feature>
<dbReference type="GO" id="GO:1990112">
    <property type="term" value="C:RQC complex"/>
    <property type="evidence" value="ECO:0007669"/>
    <property type="project" value="TreeGrafter"/>
</dbReference>
<sequence>MYIDAFTLACVADEWRKLLIGGRIDTIIQPTEHAVALQCYAPSFQEGVGGKNRWIYLSAHPQLARAHITALKPQKIANEPPAFVMLLRKHLEGARIEAIEQPRWERVIEIVAGYRKSPESDERIRFRIIIEAMGRLSNIVFCDEQGMILGSLKRVGSDVNRYRVIAAGVPYMPPPPLQRTLAGQQLPRLEPSTVTAAQLSICASDETVLENESTHAKKRKKSQEEPRLWQLLSKHVAGCSPIVAREAVYRTTENAETPISQADQNLWDELAWNIQDLAQGYDNRRWLPQMVERQMTAEELQTSFVASGSDRYVPLAFAAYALEQYSTRSDIRTRQSPSMNVILDEYFARAEWRDALDGLRGPLRRILQTNLDRCQRKAELLQQEMANSEEAARYRLYGELLLAYQQEVTQGPSSIVLQNYFDQADGGDTVAVTVPLDPRFDGVGNANRYFNKYHKLRRALGLIPAQIELNDLELATLKQLMTDLKLAENAAEVAHVRLEVQAAGYIRGKALIDKKALKAAKKGKGGKQAKGKGKSVAPGGGVPLHMQSRDGFTLLIGKNSRQNEEVTFRQATSNDLWLHARGVSGAHVIIKAAGRDVPRSTIEQAASLAAYYSEARGSTSAPVDYTLQRHVRHMKGGGPGMVIFDHEQTIYAEPDAAVQMLKA</sequence>
<feature type="domain" description="NFACT RNA-binding" evidence="3">
    <location>
        <begin position="546"/>
        <end position="636"/>
    </location>
</feature>
<evidence type="ECO:0000256" key="1">
    <source>
        <dbReference type="SAM" id="Coils"/>
    </source>
</evidence>
<evidence type="ECO:0000313" key="5">
    <source>
        <dbReference type="Proteomes" id="UP000322530"/>
    </source>
</evidence>
<reference evidence="4 5" key="1">
    <citation type="submission" date="2019-01" db="EMBL/GenBank/DDBJ databases">
        <title>Draft genome sequence of Dictyobacter sp. Uno17.</title>
        <authorList>
            <person name="Wang C.M."/>
            <person name="Zheng Y."/>
            <person name="Sakai Y."/>
            <person name="Abe K."/>
            <person name="Yokota A."/>
            <person name="Yabe S."/>
        </authorList>
    </citation>
    <scope>NUCLEOTIDE SEQUENCE [LARGE SCALE GENOMIC DNA]</scope>
    <source>
        <strain evidence="4 5">Uno17</strain>
    </source>
</reference>
<gene>
    <name evidence="4" type="ORF">KDI_27120</name>
</gene>
<evidence type="ECO:0000259" key="3">
    <source>
        <dbReference type="Pfam" id="PF05670"/>
    </source>
</evidence>
<dbReference type="Pfam" id="PF05670">
    <property type="entry name" value="NFACT-R_1"/>
    <property type="match status" value="1"/>
</dbReference>
<dbReference type="Pfam" id="PF05833">
    <property type="entry name" value="NFACT_N"/>
    <property type="match status" value="2"/>
</dbReference>
<dbReference type="PANTHER" id="PTHR15239">
    <property type="entry name" value="NUCLEAR EXPORT MEDIATOR FACTOR NEMF"/>
    <property type="match status" value="1"/>
</dbReference>
<feature type="region of interest" description="Disordered" evidence="2">
    <location>
        <begin position="522"/>
        <end position="542"/>
    </location>
</feature>
<dbReference type="EMBL" id="BIXY01000037">
    <property type="protein sequence ID" value="GCF09148.1"/>
    <property type="molecule type" value="Genomic_DNA"/>
</dbReference>
<comment type="caution">
    <text evidence="4">The sequence shown here is derived from an EMBL/GenBank/DDBJ whole genome shotgun (WGS) entry which is preliminary data.</text>
</comment>
<accession>A0A5A5TCV0</accession>
<dbReference type="InterPro" id="IPR051608">
    <property type="entry name" value="RQC_Subunit_NEMF"/>
</dbReference>
<name>A0A5A5TCV0_9CHLR</name>
<dbReference type="AlphaFoldDB" id="A0A5A5TCV0"/>
<dbReference type="InterPro" id="IPR008532">
    <property type="entry name" value="NFACT_RNA-bd"/>
</dbReference>
<dbReference type="PANTHER" id="PTHR15239:SF6">
    <property type="entry name" value="RIBOSOME QUALITY CONTROL COMPLEX SUBUNIT NEMF"/>
    <property type="match status" value="1"/>
</dbReference>
<dbReference type="GO" id="GO:0043023">
    <property type="term" value="F:ribosomal large subunit binding"/>
    <property type="evidence" value="ECO:0007669"/>
    <property type="project" value="TreeGrafter"/>
</dbReference>
<dbReference type="GO" id="GO:0072344">
    <property type="term" value="P:rescue of stalled ribosome"/>
    <property type="evidence" value="ECO:0007669"/>
    <property type="project" value="TreeGrafter"/>
</dbReference>
<keyword evidence="1" id="KW-0175">Coiled coil</keyword>
<organism evidence="4 5">
    <name type="scientific">Dictyobacter arantiisoli</name>
    <dbReference type="NCBI Taxonomy" id="2014874"/>
    <lineage>
        <taxon>Bacteria</taxon>
        <taxon>Bacillati</taxon>
        <taxon>Chloroflexota</taxon>
        <taxon>Ktedonobacteria</taxon>
        <taxon>Ktedonobacterales</taxon>
        <taxon>Dictyobacteraceae</taxon>
        <taxon>Dictyobacter</taxon>
    </lineage>
</organism>
<feature type="compositionally biased region" description="Basic residues" evidence="2">
    <location>
        <begin position="522"/>
        <end position="533"/>
    </location>
</feature>
<evidence type="ECO:0000256" key="2">
    <source>
        <dbReference type="SAM" id="MobiDB-lite"/>
    </source>
</evidence>
<dbReference type="RefSeq" id="WP_149402103.1">
    <property type="nucleotide sequence ID" value="NZ_BIXY01000037.1"/>
</dbReference>